<dbReference type="Proteomes" id="UP000054078">
    <property type="component" value="Unassembled WGS sequence"/>
</dbReference>
<dbReference type="Gene3D" id="3.90.550.10">
    <property type="entry name" value="Spore Coat Polysaccharide Biosynthesis Protein SpsA, Chain A"/>
    <property type="match status" value="1"/>
</dbReference>
<feature type="domain" description="Glycosyltransferase 2-like" evidence="3">
    <location>
        <begin position="5"/>
        <end position="172"/>
    </location>
</feature>
<dbReference type="OrthoDB" id="3189257at2"/>
<gene>
    <name evidence="4" type="ORF">AUL39_07475</name>
</gene>
<dbReference type="SUPFAM" id="SSF53448">
    <property type="entry name" value="Nucleotide-diphospho-sugar transferases"/>
    <property type="match status" value="1"/>
</dbReference>
<keyword evidence="2" id="KW-0808">Transferase</keyword>
<dbReference type="Gene3D" id="1.10.10.10">
    <property type="entry name" value="Winged helix-like DNA-binding domain superfamily/Winged helix DNA-binding domain"/>
    <property type="match status" value="1"/>
</dbReference>
<keyword evidence="1" id="KW-0328">Glycosyltransferase</keyword>
<comment type="caution">
    <text evidence="4">The sequence shown here is derived from an EMBL/GenBank/DDBJ whole genome shotgun (WGS) entry which is preliminary data.</text>
</comment>
<accession>A0A100YUR0</accession>
<keyword evidence="5" id="KW-1185">Reference proteome</keyword>
<dbReference type="PANTHER" id="PTHR22916:SF51">
    <property type="entry name" value="GLYCOSYLTRANSFERASE EPSH-RELATED"/>
    <property type="match status" value="1"/>
</dbReference>
<dbReference type="InterPro" id="IPR018247">
    <property type="entry name" value="EF_Hand_1_Ca_BS"/>
</dbReference>
<dbReference type="RefSeq" id="WP_059054982.1">
    <property type="nucleotide sequence ID" value="NZ_LOJF01000010.1"/>
</dbReference>
<reference evidence="4 5" key="1">
    <citation type="submission" date="2015-12" db="EMBL/GenBank/DDBJ databases">
        <title>Draft Genome Sequence of Olsenella scatoligenes SK9K4T; a Producer of 3-Methylindole- (skatole) and 4-Methylphenol- (p-cresol) Isolated from Pig Feces.</title>
        <authorList>
            <person name="Li X."/>
            <person name="Borg B."/>
            <person name="Canibe N."/>
        </authorList>
    </citation>
    <scope>NUCLEOTIDE SEQUENCE [LARGE SCALE GENOMIC DNA]</scope>
    <source>
        <strain evidence="4 5">SK9K4</strain>
    </source>
</reference>
<dbReference type="STRING" id="1299998.AUL39_07475"/>
<evidence type="ECO:0000256" key="2">
    <source>
        <dbReference type="ARBA" id="ARBA00022679"/>
    </source>
</evidence>
<proteinExistence type="predicted"/>
<dbReference type="EMBL" id="LOJF01000010">
    <property type="protein sequence ID" value="KUH58051.1"/>
    <property type="molecule type" value="Genomic_DNA"/>
</dbReference>
<dbReference type="CDD" id="cd00761">
    <property type="entry name" value="Glyco_tranf_GTA_type"/>
    <property type="match status" value="1"/>
</dbReference>
<protein>
    <recommendedName>
        <fullName evidence="3">Glycosyltransferase 2-like domain-containing protein</fullName>
    </recommendedName>
</protein>
<dbReference type="AlphaFoldDB" id="A0A100YUR0"/>
<evidence type="ECO:0000313" key="4">
    <source>
        <dbReference type="EMBL" id="KUH58051.1"/>
    </source>
</evidence>
<dbReference type="InterPro" id="IPR036388">
    <property type="entry name" value="WH-like_DNA-bd_sf"/>
</dbReference>
<dbReference type="PANTHER" id="PTHR22916">
    <property type="entry name" value="GLYCOSYLTRANSFERASE"/>
    <property type="match status" value="1"/>
</dbReference>
<dbReference type="PROSITE" id="PS00018">
    <property type="entry name" value="EF_HAND_1"/>
    <property type="match status" value="1"/>
</dbReference>
<dbReference type="Pfam" id="PF00535">
    <property type="entry name" value="Glycos_transf_2"/>
    <property type="match status" value="1"/>
</dbReference>
<dbReference type="InterPro" id="IPR029044">
    <property type="entry name" value="Nucleotide-diphossugar_trans"/>
</dbReference>
<dbReference type="GO" id="GO:0016757">
    <property type="term" value="F:glycosyltransferase activity"/>
    <property type="evidence" value="ECO:0007669"/>
    <property type="project" value="UniProtKB-KW"/>
</dbReference>
<dbReference type="InterPro" id="IPR001173">
    <property type="entry name" value="Glyco_trans_2-like"/>
</dbReference>
<sequence>MPKVSIIVPVYNAQETLRRCVDSILGQEYRDYELILADDGSTDSSPALCDEYAEKDSRVRVLHKENSGVSDTRNKALDAAQGDYVQFLDSDDWIAPEATRLLVRAMEDNDCDMVIADFYRVIGSKVSRKGDIDAEGVLSREEFGDYMIQNPSDFYFGVVWNKLYRRDIIEKYHLRMDVTLSWCEDFIFNMEYELHCKRIYPLQVPVYYYVRTRGSLASQGANPAKVVQMKLNVIEYYNDFYKQVFDEEDYRARRPDIYRFYIESAGDGDIMPWQRSAKLGEERVPVYVNPEMEADTLLGLYLEEKLIERNLELVAARFALTPRDVRLLAFVRLGTVFSGREELADYCGLSTLQLARTLQRLQSKRLVTVETRVERAEAGDEAAAVAAAAPGAAAATGATKTKLLVVTPTEQAQPVMEAIVQALRDCDRVRCSSMDEDEANRYRSDRMKAFESIRRTLA</sequence>
<evidence type="ECO:0000259" key="3">
    <source>
        <dbReference type="Pfam" id="PF00535"/>
    </source>
</evidence>
<organism evidence="4 5">
    <name type="scientific">Tractidigestivibacter scatoligenes</name>
    <name type="common">Olsenella scatoligenes</name>
    <dbReference type="NCBI Taxonomy" id="1299998"/>
    <lineage>
        <taxon>Bacteria</taxon>
        <taxon>Bacillati</taxon>
        <taxon>Actinomycetota</taxon>
        <taxon>Coriobacteriia</taxon>
        <taxon>Coriobacteriales</taxon>
        <taxon>Atopobiaceae</taxon>
        <taxon>Tractidigestivibacter</taxon>
    </lineage>
</organism>
<evidence type="ECO:0000256" key="1">
    <source>
        <dbReference type="ARBA" id="ARBA00022676"/>
    </source>
</evidence>
<evidence type="ECO:0000313" key="5">
    <source>
        <dbReference type="Proteomes" id="UP000054078"/>
    </source>
</evidence>
<name>A0A100YUR0_TRASO</name>